<organism evidence="1 2">
    <name type="scientific">Onchocerca volvulus</name>
    <dbReference type="NCBI Taxonomy" id="6282"/>
    <lineage>
        <taxon>Eukaryota</taxon>
        <taxon>Metazoa</taxon>
        <taxon>Ecdysozoa</taxon>
        <taxon>Nematoda</taxon>
        <taxon>Chromadorea</taxon>
        <taxon>Rhabditida</taxon>
        <taxon>Spirurina</taxon>
        <taxon>Spiruromorpha</taxon>
        <taxon>Filarioidea</taxon>
        <taxon>Onchocercidae</taxon>
        <taxon>Onchocerca</taxon>
    </lineage>
</organism>
<dbReference type="Proteomes" id="UP000024404">
    <property type="component" value="Unassembled WGS sequence"/>
</dbReference>
<name>A0A8R1XVQ8_ONCVO</name>
<dbReference type="EMBL" id="CMVM020000142">
    <property type="status" value="NOT_ANNOTATED_CDS"/>
    <property type="molecule type" value="Genomic_DNA"/>
</dbReference>
<accession>A0A8R1XVQ8</accession>
<dbReference type="AlphaFoldDB" id="A0A8R1XVQ8"/>
<protein>
    <submittedName>
        <fullName evidence="1">Uncharacterized protein</fullName>
    </submittedName>
</protein>
<keyword evidence="2" id="KW-1185">Reference proteome</keyword>
<evidence type="ECO:0000313" key="2">
    <source>
        <dbReference type="Proteomes" id="UP000024404"/>
    </source>
</evidence>
<reference evidence="1" key="2">
    <citation type="submission" date="2022-06" db="UniProtKB">
        <authorList>
            <consortium name="EnsemblMetazoa"/>
        </authorList>
    </citation>
    <scope>IDENTIFICATION</scope>
</reference>
<sequence length="88" mass="9929">MKNSSSDGRLHVGKLNPPMLRKRPDLLPISSLLCDEVGAGWHWRAMVKRKLGYGVTVTFHNLREKRVSSKVANNKFESGCECCLSEEE</sequence>
<evidence type="ECO:0000313" key="1">
    <source>
        <dbReference type="EnsemblMetazoa" id="OVOC4674.1"/>
    </source>
</evidence>
<reference evidence="2" key="1">
    <citation type="submission" date="2013-10" db="EMBL/GenBank/DDBJ databases">
        <title>Genome sequencing of Onchocerca volvulus.</title>
        <authorList>
            <person name="Cotton J."/>
            <person name="Tsai J."/>
            <person name="Stanley E."/>
            <person name="Tracey A."/>
            <person name="Holroyd N."/>
            <person name="Lustigman S."/>
            <person name="Berriman M."/>
        </authorList>
    </citation>
    <scope>NUCLEOTIDE SEQUENCE</scope>
</reference>
<proteinExistence type="predicted"/>
<dbReference type="EnsemblMetazoa" id="OVOC4674.1">
    <property type="protein sequence ID" value="OVOC4674.1"/>
    <property type="gene ID" value="WBGene00241483"/>
</dbReference>